<sequence length="167" mass="18433">MQRQLMLMAFEECQGPRQDRRVVERHPDHGLVREDEPGRIEGEGLSDVDVADLDVAAELAEHLQTFVDGSRVSDDLDDHVGAVTAGELADRLGALPRRSDLVEVYHRVRAELGGQFQSFGHGVDGDDLRGTARLGHGDGVEPECPRPLDHDMLPVRHVDALEPVHDL</sequence>
<protein>
    <submittedName>
        <fullName evidence="1">Uncharacterized protein</fullName>
    </submittedName>
</protein>
<gene>
    <name evidence="1" type="ORF">MCHLDSM_00644</name>
</gene>
<organism evidence="1 2">
    <name type="scientific">Mycolicibacterium chlorophenolicum</name>
    <dbReference type="NCBI Taxonomy" id="37916"/>
    <lineage>
        <taxon>Bacteria</taxon>
        <taxon>Bacillati</taxon>
        <taxon>Actinomycetota</taxon>
        <taxon>Actinomycetes</taxon>
        <taxon>Mycobacteriales</taxon>
        <taxon>Mycobacteriaceae</taxon>
        <taxon>Mycolicibacterium</taxon>
    </lineage>
</organism>
<proteinExistence type="predicted"/>
<keyword evidence="2" id="KW-1185">Reference proteome</keyword>
<dbReference type="Proteomes" id="UP000036513">
    <property type="component" value="Unassembled WGS sequence"/>
</dbReference>
<accession>A0A0J6WJJ0</accession>
<dbReference type="AlphaFoldDB" id="A0A0J6WJJ0"/>
<evidence type="ECO:0000313" key="1">
    <source>
        <dbReference type="EMBL" id="KMO82764.1"/>
    </source>
</evidence>
<dbReference type="EMBL" id="JYNL01000008">
    <property type="protein sequence ID" value="KMO82764.1"/>
    <property type="molecule type" value="Genomic_DNA"/>
</dbReference>
<dbReference type="STRING" id="37916.MCHLDSM_00644"/>
<reference evidence="1 2" key="1">
    <citation type="journal article" date="2015" name="Genome Biol. Evol.">
        <title>Characterization of Three Mycobacterium spp. with Potential Use in Bioremediation by Genome Sequencing and Comparative Genomics.</title>
        <authorList>
            <person name="Das S."/>
            <person name="Pettersson B.M."/>
            <person name="Behra P.R."/>
            <person name="Ramesh M."/>
            <person name="Dasgupta S."/>
            <person name="Bhattacharya A."/>
            <person name="Kirsebom L.A."/>
        </authorList>
    </citation>
    <scope>NUCLEOTIDE SEQUENCE [LARGE SCALE GENOMIC DNA]</scope>
    <source>
        <strain evidence="1 2">DSM 43826</strain>
    </source>
</reference>
<comment type="caution">
    <text evidence="1">The sequence shown here is derived from an EMBL/GenBank/DDBJ whole genome shotgun (WGS) entry which is preliminary data.</text>
</comment>
<evidence type="ECO:0000313" key="2">
    <source>
        <dbReference type="Proteomes" id="UP000036513"/>
    </source>
</evidence>
<name>A0A0J6WJJ0_9MYCO</name>